<evidence type="ECO:0000313" key="1">
    <source>
        <dbReference type="EMBL" id="MBW8635966.1"/>
    </source>
</evidence>
<dbReference type="RefSeq" id="WP_220226680.1">
    <property type="nucleotide sequence ID" value="NZ_JAICBX010000001.1"/>
</dbReference>
<comment type="caution">
    <text evidence="1">The sequence shown here is derived from an EMBL/GenBank/DDBJ whole genome shotgun (WGS) entry which is preliminary data.</text>
</comment>
<gene>
    <name evidence="1" type="ORF">K1W69_02120</name>
</gene>
<sequence length="86" mass="10228">MSNRYYDSNSPFADVFIEVGQGRVLSDLIFSGINFLVDAYNRFRQGREEARLRRDTVKAVSELSPELRRDIGWPERFENQMARRRR</sequence>
<accession>A0AAE2ZGW5</accession>
<dbReference type="AlphaFoldDB" id="A0AAE2ZGW5"/>
<proteinExistence type="predicted"/>
<reference evidence="1" key="1">
    <citation type="submission" date="2021-08" db="EMBL/GenBank/DDBJ databases">
        <title>Hoeflea bacterium WL0058 sp. nov., isolated from the sediment.</title>
        <authorList>
            <person name="Wang L."/>
            <person name="Zhang D."/>
        </authorList>
    </citation>
    <scope>NUCLEOTIDE SEQUENCE</scope>
    <source>
        <strain evidence="1">WL0058</strain>
    </source>
</reference>
<organism evidence="1 2">
    <name type="scientific">Flavimaribacter sediminis</name>
    <dbReference type="NCBI Taxonomy" id="2865987"/>
    <lineage>
        <taxon>Bacteria</taxon>
        <taxon>Pseudomonadati</taxon>
        <taxon>Pseudomonadota</taxon>
        <taxon>Alphaproteobacteria</taxon>
        <taxon>Hyphomicrobiales</taxon>
        <taxon>Rhizobiaceae</taxon>
        <taxon>Flavimaribacter</taxon>
    </lineage>
</organism>
<evidence type="ECO:0000313" key="2">
    <source>
        <dbReference type="Proteomes" id="UP001196509"/>
    </source>
</evidence>
<keyword evidence="2" id="KW-1185">Reference proteome</keyword>
<name>A0AAE2ZGW5_9HYPH</name>
<dbReference type="Proteomes" id="UP001196509">
    <property type="component" value="Unassembled WGS sequence"/>
</dbReference>
<dbReference type="EMBL" id="JAICBX010000001">
    <property type="protein sequence ID" value="MBW8635966.1"/>
    <property type="molecule type" value="Genomic_DNA"/>
</dbReference>
<protein>
    <submittedName>
        <fullName evidence="1">Uncharacterized protein</fullName>
    </submittedName>
</protein>